<dbReference type="EMBL" id="CP017717">
    <property type="protein sequence ID" value="AQZ69452.1"/>
    <property type="molecule type" value="Genomic_DNA"/>
</dbReference>
<keyword evidence="3" id="KW-1185">Reference proteome</keyword>
<evidence type="ECO:0000313" key="2">
    <source>
        <dbReference type="EMBL" id="AQZ69452.1"/>
    </source>
</evidence>
<organism evidence="2 3">
    <name type="scientific">[Actinomadura] parvosata subsp. kistnae</name>
    <dbReference type="NCBI Taxonomy" id="1909395"/>
    <lineage>
        <taxon>Bacteria</taxon>
        <taxon>Bacillati</taxon>
        <taxon>Actinomycetota</taxon>
        <taxon>Actinomycetes</taxon>
        <taxon>Streptosporangiales</taxon>
        <taxon>Streptosporangiaceae</taxon>
        <taxon>Nonomuraea</taxon>
    </lineage>
</organism>
<protein>
    <submittedName>
        <fullName evidence="2">Uncharacterized protein</fullName>
    </submittedName>
</protein>
<name>A0A1V0AH85_9ACTN</name>
<evidence type="ECO:0000313" key="3">
    <source>
        <dbReference type="Proteomes" id="UP000190797"/>
    </source>
</evidence>
<gene>
    <name evidence="2" type="ORF">BKM31_55405</name>
</gene>
<proteinExistence type="predicted"/>
<dbReference type="AlphaFoldDB" id="A0A1V0AH85"/>
<sequence>MYAEFRGEMEVGFNELYAACQPIIYGDMARGRQALTALLPEAWRRGPRWGLAMIHAMLADLHGRGGDVPGGIQHLRAAVELGWNDCLSIWSDPGFAVLSRAPHFAEIYGRVWISPADLEELGWLRAEATAIGQELSRIAAENLDRVDHGLTDVFHVPLPTRAPDGAGVLAARMSLAIMQRVGLDLVASSDISRISGRIAVDAIDGPAYSQWETWHSADLAGSRAAARRASAQARAFRPTPGLSTVPVPATSLPRNGG</sequence>
<accession>A0A1V0AH85</accession>
<reference evidence="3" key="1">
    <citation type="journal article" date="2017" name="Med. Chem. Commun.">
        <title>Nonomuraea sp. ATCC 55076 harbours the largest actinomycete chromosome to date and the kistamicin biosynthetic gene cluster.</title>
        <authorList>
            <person name="Nazari B."/>
            <person name="Forneris C.C."/>
            <person name="Gibson M.I."/>
            <person name="Moon K."/>
            <person name="Schramma K.R."/>
            <person name="Seyedsayamdost M.R."/>
        </authorList>
    </citation>
    <scope>NUCLEOTIDE SEQUENCE [LARGE SCALE GENOMIC DNA]</scope>
    <source>
        <strain evidence="3">ATCC 55076</strain>
    </source>
</reference>
<dbReference type="KEGG" id="noa:BKM31_55405"/>
<evidence type="ECO:0000256" key="1">
    <source>
        <dbReference type="SAM" id="MobiDB-lite"/>
    </source>
</evidence>
<dbReference type="Proteomes" id="UP000190797">
    <property type="component" value="Chromosome"/>
</dbReference>
<feature type="region of interest" description="Disordered" evidence="1">
    <location>
        <begin position="237"/>
        <end position="257"/>
    </location>
</feature>